<evidence type="ECO:0000313" key="4">
    <source>
        <dbReference type="Proteomes" id="UP000177040"/>
    </source>
</evidence>
<accession>A0A1F6N394</accession>
<feature type="repeat" description="TPR" evidence="1">
    <location>
        <begin position="153"/>
        <end position="186"/>
    </location>
</feature>
<dbReference type="EMBL" id="MFQH01000017">
    <property type="protein sequence ID" value="OGH78170.1"/>
    <property type="molecule type" value="Genomic_DNA"/>
</dbReference>
<dbReference type="AlphaFoldDB" id="A0A1F6N394"/>
<dbReference type="GO" id="GO:0000127">
    <property type="term" value="C:transcription factor TFIIIC complex"/>
    <property type="evidence" value="ECO:0007669"/>
    <property type="project" value="TreeGrafter"/>
</dbReference>
<dbReference type="InterPro" id="IPR039340">
    <property type="entry name" value="Tfc4/TFIIIC-102/Sfc4"/>
</dbReference>
<dbReference type="Pfam" id="PF13181">
    <property type="entry name" value="TPR_8"/>
    <property type="match status" value="2"/>
</dbReference>
<dbReference type="Gene3D" id="1.25.40.10">
    <property type="entry name" value="Tetratricopeptide repeat domain"/>
    <property type="match status" value="2"/>
</dbReference>
<dbReference type="InterPro" id="IPR019734">
    <property type="entry name" value="TPR_rpt"/>
</dbReference>
<proteinExistence type="predicted"/>
<evidence type="ECO:0000256" key="2">
    <source>
        <dbReference type="SAM" id="Phobius"/>
    </source>
</evidence>
<keyword evidence="1" id="KW-0802">TPR repeat</keyword>
<sequence length="304" mass="35272">MSLFFLIFSVLFFLSLTILTIFFIRIWPQLILLDVEKLPEVRESQKKDEILRRRVAGRAIGKKLKMGITRAWIIDFFKHKQEKFRSVVDRLERQILKYRSRVSIKSLSNEEQVARGRQIKELLHEAQTALMSGAYDTAEKGFIAVISLDAKNAAAYQGLGDVYFAERQFTEAQQTYRYAIFLDKHNEQALIRLAEIAEAENVFESAVEYYQQAVLLNDNISSRFLKLYELLTKLGQPETALVAIQEALNLEPQNPKYLDNFIEASIIVGNKNLAEDGYQRLRMVNPENQKISTFRERIDLIILK</sequence>
<feature type="transmembrane region" description="Helical" evidence="2">
    <location>
        <begin position="6"/>
        <end position="27"/>
    </location>
</feature>
<dbReference type="InterPro" id="IPR011990">
    <property type="entry name" value="TPR-like_helical_dom_sf"/>
</dbReference>
<dbReference type="SUPFAM" id="SSF48452">
    <property type="entry name" value="TPR-like"/>
    <property type="match status" value="1"/>
</dbReference>
<dbReference type="PANTHER" id="PTHR23082:SF0">
    <property type="entry name" value="GENERAL TRANSCRIPTION FACTOR 3C POLYPEPTIDE 3"/>
    <property type="match status" value="1"/>
</dbReference>
<feature type="repeat" description="TPR" evidence="1">
    <location>
        <begin position="221"/>
        <end position="254"/>
    </location>
</feature>
<dbReference type="PROSITE" id="PS50005">
    <property type="entry name" value="TPR"/>
    <property type="match status" value="2"/>
</dbReference>
<dbReference type="GO" id="GO:0006383">
    <property type="term" value="P:transcription by RNA polymerase III"/>
    <property type="evidence" value="ECO:0007669"/>
    <property type="project" value="InterPro"/>
</dbReference>
<dbReference type="Proteomes" id="UP000177040">
    <property type="component" value="Unassembled WGS sequence"/>
</dbReference>
<comment type="caution">
    <text evidence="3">The sequence shown here is derived from an EMBL/GenBank/DDBJ whole genome shotgun (WGS) entry which is preliminary data.</text>
</comment>
<keyword evidence="2" id="KW-1133">Transmembrane helix</keyword>
<name>A0A1F6N394_9BACT</name>
<evidence type="ECO:0000256" key="1">
    <source>
        <dbReference type="PROSITE-ProRule" id="PRU00339"/>
    </source>
</evidence>
<organism evidence="3 4">
    <name type="scientific">Candidatus Magasanikbacteria bacterium RIFCSPLOWO2_01_FULL_40_15</name>
    <dbReference type="NCBI Taxonomy" id="1798686"/>
    <lineage>
        <taxon>Bacteria</taxon>
        <taxon>Candidatus Magasanikiibacteriota</taxon>
    </lineage>
</organism>
<keyword evidence="2" id="KW-0812">Transmembrane</keyword>
<dbReference type="SMART" id="SM00028">
    <property type="entry name" value="TPR"/>
    <property type="match status" value="4"/>
</dbReference>
<dbReference type="PANTHER" id="PTHR23082">
    <property type="entry name" value="TRANSCRIPTION INITIATION FACTOR IIIC TFIIIC , POLYPEPTIDE 3-RELATED"/>
    <property type="match status" value="1"/>
</dbReference>
<gene>
    <name evidence="3" type="ORF">A2983_03810</name>
</gene>
<reference evidence="3 4" key="1">
    <citation type="journal article" date="2016" name="Nat. Commun.">
        <title>Thousands of microbial genomes shed light on interconnected biogeochemical processes in an aquifer system.</title>
        <authorList>
            <person name="Anantharaman K."/>
            <person name="Brown C.T."/>
            <person name="Hug L.A."/>
            <person name="Sharon I."/>
            <person name="Castelle C.J."/>
            <person name="Probst A.J."/>
            <person name="Thomas B.C."/>
            <person name="Singh A."/>
            <person name="Wilkins M.J."/>
            <person name="Karaoz U."/>
            <person name="Brodie E.L."/>
            <person name="Williams K.H."/>
            <person name="Hubbard S.S."/>
            <person name="Banfield J.F."/>
        </authorList>
    </citation>
    <scope>NUCLEOTIDE SEQUENCE [LARGE SCALE GENOMIC DNA]</scope>
</reference>
<evidence type="ECO:0000313" key="3">
    <source>
        <dbReference type="EMBL" id="OGH78170.1"/>
    </source>
</evidence>
<keyword evidence="2" id="KW-0472">Membrane</keyword>
<protein>
    <submittedName>
        <fullName evidence="3">Uncharacterized protein</fullName>
    </submittedName>
</protein>